<accession>A0A229FWD4</accession>
<organism evidence="2 3">
    <name type="scientific">Polynucleobacter cosmopolitanus</name>
    <dbReference type="NCBI Taxonomy" id="351345"/>
    <lineage>
        <taxon>Bacteria</taxon>
        <taxon>Pseudomonadati</taxon>
        <taxon>Pseudomonadota</taxon>
        <taxon>Betaproteobacteria</taxon>
        <taxon>Burkholderiales</taxon>
        <taxon>Burkholderiaceae</taxon>
        <taxon>Polynucleobacter</taxon>
    </lineage>
</organism>
<feature type="domain" description="N-acetyltransferase" evidence="1">
    <location>
        <begin position="14"/>
        <end position="62"/>
    </location>
</feature>
<keyword evidence="3" id="KW-1185">Reference proteome</keyword>
<dbReference type="Pfam" id="PF00583">
    <property type="entry name" value="Acetyltransf_1"/>
    <property type="match status" value="1"/>
</dbReference>
<evidence type="ECO:0000313" key="2">
    <source>
        <dbReference type="EMBL" id="OXL15888.1"/>
    </source>
</evidence>
<dbReference type="SUPFAM" id="SSF55729">
    <property type="entry name" value="Acyl-CoA N-acyltransferases (Nat)"/>
    <property type="match status" value="1"/>
</dbReference>
<gene>
    <name evidence="2" type="ORF">AOC33_01970</name>
</gene>
<reference evidence="2 3" key="1">
    <citation type="submission" date="2017-06" db="EMBL/GenBank/DDBJ databases">
        <title>Reclassification of a Polynucleobacter cosmopolitanus strain isolated from tropical Lake Victoria as Polynucleobacter victoriensis comb. nov.</title>
        <authorList>
            <person name="Hahn M.W."/>
        </authorList>
    </citation>
    <scope>NUCLEOTIDE SEQUENCE [LARGE SCALE GENOMIC DNA]</scope>
    <source>
        <strain evidence="2 3">MWH-MoIso2</strain>
    </source>
</reference>
<dbReference type="Gene3D" id="3.40.630.30">
    <property type="match status" value="1"/>
</dbReference>
<evidence type="ECO:0000259" key="1">
    <source>
        <dbReference type="Pfam" id="PF00583"/>
    </source>
</evidence>
<dbReference type="EMBL" id="NJGG01000001">
    <property type="protein sequence ID" value="OXL15888.1"/>
    <property type="molecule type" value="Genomic_DNA"/>
</dbReference>
<dbReference type="InterPro" id="IPR000182">
    <property type="entry name" value="GNAT_dom"/>
</dbReference>
<dbReference type="RefSeq" id="WP_089514925.1">
    <property type="nucleotide sequence ID" value="NZ_NJGG01000001.1"/>
</dbReference>
<dbReference type="GO" id="GO:0016747">
    <property type="term" value="F:acyltransferase activity, transferring groups other than amino-acyl groups"/>
    <property type="evidence" value="ECO:0007669"/>
    <property type="project" value="InterPro"/>
</dbReference>
<proteinExistence type="predicted"/>
<dbReference type="AlphaFoldDB" id="A0A229FWD4"/>
<sequence>MTIDKNSYQIDISDGIVLIKNQNTTIAYCRFLDSGDIEYICVNLAYRRQGYGKILIDEVKKITGKIGKIHEPISPLGSQFFKGIGIL</sequence>
<dbReference type="InterPro" id="IPR016181">
    <property type="entry name" value="Acyl_CoA_acyltransferase"/>
</dbReference>
<dbReference type="OrthoDB" id="9133714at2"/>
<comment type="caution">
    <text evidence="2">The sequence shown here is derived from an EMBL/GenBank/DDBJ whole genome shotgun (WGS) entry which is preliminary data.</text>
</comment>
<dbReference type="CDD" id="cd04301">
    <property type="entry name" value="NAT_SF"/>
    <property type="match status" value="1"/>
</dbReference>
<dbReference type="Proteomes" id="UP000215188">
    <property type="component" value="Unassembled WGS sequence"/>
</dbReference>
<name>A0A229FWD4_9BURK</name>
<protein>
    <submittedName>
        <fullName evidence="2">GNAT family N-acetyltransferase</fullName>
    </submittedName>
</protein>
<keyword evidence="2" id="KW-0808">Transferase</keyword>
<evidence type="ECO:0000313" key="3">
    <source>
        <dbReference type="Proteomes" id="UP000215188"/>
    </source>
</evidence>